<dbReference type="Pfam" id="PF00640">
    <property type="entry name" value="PID"/>
    <property type="match status" value="1"/>
</dbReference>
<gene>
    <name evidence="3" type="ORF">KIK155_LOCUS5531</name>
</gene>
<evidence type="ECO:0000313" key="4">
    <source>
        <dbReference type="Proteomes" id="UP000663865"/>
    </source>
</evidence>
<proteinExistence type="predicted"/>
<feature type="region of interest" description="Disordered" evidence="1">
    <location>
        <begin position="162"/>
        <end position="183"/>
    </location>
</feature>
<comment type="caution">
    <text evidence="3">The sequence shown here is derived from an EMBL/GenBank/DDBJ whole genome shotgun (WGS) entry which is preliminary data.</text>
</comment>
<accession>A0A817XT30</accession>
<evidence type="ECO:0000256" key="1">
    <source>
        <dbReference type="SAM" id="MobiDB-lite"/>
    </source>
</evidence>
<dbReference type="PANTHER" id="PTHR47695">
    <property type="entry name" value="PID DOMAIN-CONTAINING PROTEIN"/>
    <property type="match status" value="1"/>
</dbReference>
<name>A0A817XT30_9BILA</name>
<dbReference type="InterPro" id="IPR011993">
    <property type="entry name" value="PH-like_dom_sf"/>
</dbReference>
<dbReference type="PANTHER" id="PTHR47695:SF3">
    <property type="entry name" value="PID DOMAIN-CONTAINING PROTEIN"/>
    <property type="match status" value="1"/>
</dbReference>
<dbReference type="GO" id="GO:0005737">
    <property type="term" value="C:cytoplasm"/>
    <property type="evidence" value="ECO:0007669"/>
    <property type="project" value="TreeGrafter"/>
</dbReference>
<feature type="region of interest" description="Disordered" evidence="1">
    <location>
        <begin position="1"/>
        <end position="31"/>
    </location>
</feature>
<evidence type="ECO:0000259" key="2">
    <source>
        <dbReference type="PROSITE" id="PS01179"/>
    </source>
</evidence>
<dbReference type="SUPFAM" id="SSF50729">
    <property type="entry name" value="PH domain-like"/>
    <property type="match status" value="1"/>
</dbReference>
<dbReference type="SMART" id="SM00462">
    <property type="entry name" value="PTB"/>
    <property type="match status" value="1"/>
</dbReference>
<dbReference type="AlphaFoldDB" id="A0A817XT30"/>
<dbReference type="Proteomes" id="UP000663865">
    <property type="component" value="Unassembled WGS sequence"/>
</dbReference>
<dbReference type="Gene3D" id="2.30.29.30">
    <property type="entry name" value="Pleckstrin-homology domain (PH domain)/Phosphotyrosine-binding domain (PTB)"/>
    <property type="match status" value="1"/>
</dbReference>
<dbReference type="PROSITE" id="PS01179">
    <property type="entry name" value="PID"/>
    <property type="match status" value="1"/>
</dbReference>
<feature type="compositionally biased region" description="Pro residues" evidence="1">
    <location>
        <begin position="218"/>
        <end position="234"/>
    </location>
</feature>
<reference evidence="3" key="1">
    <citation type="submission" date="2021-02" db="EMBL/GenBank/DDBJ databases">
        <authorList>
            <person name="Nowell W R."/>
        </authorList>
    </citation>
    <scope>NUCLEOTIDE SEQUENCE</scope>
</reference>
<dbReference type="EMBL" id="CAJNYV010000643">
    <property type="protein sequence ID" value="CAF3372496.1"/>
    <property type="molecule type" value="Genomic_DNA"/>
</dbReference>
<sequence>MPETPAATPTKDNEVKGAATTANGSNGKKFEGDGLPFKGKLIGMEDLSIDRNEKICLDSMFKLKAVVSARGEHKQKVQMNLTTSAVKIIDDATKVQIASHEIERISFVVIDPRDTRAFGYVYNTTDDRHQFWAIKTERAAAVTVLALKELFEFAFEQFTNAEKARETNQPPAVPAPSPVQTAPAQAPVPVATVLPPAQTVPVSPLPPPPQSPQQQQQPQPPQPLFLTPDVPPAAAPSIIDGDLWGDSTTTTTTTTQPSQKPMDDLFNFNETPAAVTQTSPPPQSIDPLADIFGGLTTATVIPQATVPVANNNPLSDPWFNTPPTPIPSLPVINPTTGYYTQSMSYNTTPTYNQPPQTMGYSSMPPPLQAQAPSNLLTPTSTSPIAPATVSNPFGDLDLLGLSSKPAKTTRDLFFTNTPPAKTMQQLQMEKQLNAFYRP</sequence>
<feature type="region of interest" description="Disordered" evidence="1">
    <location>
        <begin position="197"/>
        <end position="266"/>
    </location>
</feature>
<evidence type="ECO:0000313" key="3">
    <source>
        <dbReference type="EMBL" id="CAF3372496.1"/>
    </source>
</evidence>
<dbReference type="PRINTS" id="PR01217">
    <property type="entry name" value="PRICHEXTENSN"/>
</dbReference>
<protein>
    <recommendedName>
        <fullName evidence="2">PID domain-containing protein</fullName>
    </recommendedName>
</protein>
<feature type="domain" description="PID" evidence="2">
    <location>
        <begin position="32"/>
        <end position="164"/>
    </location>
</feature>
<organism evidence="3 4">
    <name type="scientific">Rotaria socialis</name>
    <dbReference type="NCBI Taxonomy" id="392032"/>
    <lineage>
        <taxon>Eukaryota</taxon>
        <taxon>Metazoa</taxon>
        <taxon>Spiralia</taxon>
        <taxon>Gnathifera</taxon>
        <taxon>Rotifera</taxon>
        <taxon>Eurotatoria</taxon>
        <taxon>Bdelloidea</taxon>
        <taxon>Philodinida</taxon>
        <taxon>Philodinidae</taxon>
        <taxon>Rotaria</taxon>
    </lineage>
</organism>
<dbReference type="InterPro" id="IPR006020">
    <property type="entry name" value="PTB/PI_dom"/>
</dbReference>